<dbReference type="EMBL" id="JBAMIC010000011">
    <property type="protein sequence ID" value="KAK7101054.1"/>
    <property type="molecule type" value="Genomic_DNA"/>
</dbReference>
<dbReference type="Pfam" id="PF00078">
    <property type="entry name" value="RVT_1"/>
    <property type="match status" value="1"/>
</dbReference>
<evidence type="ECO:0000259" key="1">
    <source>
        <dbReference type="PROSITE" id="PS50878"/>
    </source>
</evidence>
<dbReference type="Proteomes" id="UP001374579">
    <property type="component" value="Unassembled WGS sequence"/>
</dbReference>
<gene>
    <name evidence="2" type="ORF">V1264_023900</name>
</gene>
<keyword evidence="3" id="KW-1185">Reference proteome</keyword>
<organism evidence="2 3">
    <name type="scientific">Littorina saxatilis</name>
    <dbReference type="NCBI Taxonomy" id="31220"/>
    <lineage>
        <taxon>Eukaryota</taxon>
        <taxon>Metazoa</taxon>
        <taxon>Spiralia</taxon>
        <taxon>Lophotrochozoa</taxon>
        <taxon>Mollusca</taxon>
        <taxon>Gastropoda</taxon>
        <taxon>Caenogastropoda</taxon>
        <taxon>Littorinimorpha</taxon>
        <taxon>Littorinoidea</taxon>
        <taxon>Littorinidae</taxon>
        <taxon>Littorina</taxon>
    </lineage>
</organism>
<evidence type="ECO:0000313" key="3">
    <source>
        <dbReference type="Proteomes" id="UP001374579"/>
    </source>
</evidence>
<proteinExistence type="predicted"/>
<dbReference type="InterPro" id="IPR000477">
    <property type="entry name" value="RT_dom"/>
</dbReference>
<dbReference type="GO" id="GO:0003676">
    <property type="term" value="F:nucleic acid binding"/>
    <property type="evidence" value="ECO:0007669"/>
    <property type="project" value="InterPro"/>
</dbReference>
<dbReference type="PANTHER" id="PTHR33050">
    <property type="entry name" value="REVERSE TRANSCRIPTASE DOMAIN-CONTAINING PROTEIN"/>
    <property type="match status" value="1"/>
</dbReference>
<dbReference type="InterPro" id="IPR036397">
    <property type="entry name" value="RNaseH_sf"/>
</dbReference>
<comment type="caution">
    <text evidence="2">The sequence shown here is derived from an EMBL/GenBank/DDBJ whole genome shotgun (WGS) entry which is preliminary data.</text>
</comment>
<dbReference type="PANTHER" id="PTHR33050:SF8">
    <property type="entry name" value="REVERSE TRANSCRIPTASE DOMAIN-CONTAINING PROTEIN"/>
    <property type="match status" value="1"/>
</dbReference>
<dbReference type="InterPro" id="IPR043502">
    <property type="entry name" value="DNA/RNA_pol_sf"/>
</dbReference>
<dbReference type="Gene3D" id="3.30.420.10">
    <property type="entry name" value="Ribonuclease H-like superfamily/Ribonuclease H"/>
    <property type="match status" value="1"/>
</dbReference>
<dbReference type="CDD" id="cd09275">
    <property type="entry name" value="RNase_HI_RT_DIRS1"/>
    <property type="match status" value="1"/>
</dbReference>
<dbReference type="PROSITE" id="PS50878">
    <property type="entry name" value="RT_POL"/>
    <property type="match status" value="1"/>
</dbReference>
<evidence type="ECO:0000313" key="2">
    <source>
        <dbReference type="EMBL" id="KAK7101054.1"/>
    </source>
</evidence>
<dbReference type="Gene3D" id="3.30.70.270">
    <property type="match status" value="1"/>
</dbReference>
<accession>A0AAN9B9D6</accession>
<feature type="domain" description="Reverse transcriptase" evidence="1">
    <location>
        <begin position="1"/>
        <end position="165"/>
    </location>
</feature>
<dbReference type="AlphaFoldDB" id="A0AAN9B9D6"/>
<dbReference type="InterPro" id="IPR052055">
    <property type="entry name" value="Hepadnavirus_pol/RT"/>
</dbReference>
<reference evidence="2 3" key="1">
    <citation type="submission" date="2024-02" db="EMBL/GenBank/DDBJ databases">
        <title>Chromosome-scale genome assembly of the rough periwinkle Littorina saxatilis.</title>
        <authorList>
            <person name="De Jode A."/>
            <person name="Faria R."/>
            <person name="Formenti G."/>
            <person name="Sims Y."/>
            <person name="Smith T.P."/>
            <person name="Tracey A."/>
            <person name="Wood J.M.D."/>
            <person name="Zagrodzka Z.B."/>
            <person name="Johannesson K."/>
            <person name="Butlin R.K."/>
            <person name="Leder E.H."/>
        </authorList>
    </citation>
    <scope>NUCLEOTIDE SEQUENCE [LARGE SCALE GENOMIC DNA]</scope>
    <source>
        <strain evidence="2">Snail1</strain>
        <tissue evidence="2">Muscle</tissue>
    </source>
</reference>
<dbReference type="Gene3D" id="3.10.10.10">
    <property type="entry name" value="HIV Type 1 Reverse Transcriptase, subunit A, domain 1"/>
    <property type="match status" value="1"/>
</dbReference>
<dbReference type="SUPFAM" id="SSF56672">
    <property type="entry name" value="DNA/RNA polymerases"/>
    <property type="match status" value="1"/>
</dbReference>
<dbReference type="InterPro" id="IPR043128">
    <property type="entry name" value="Rev_trsase/Diguanyl_cyclase"/>
</dbReference>
<dbReference type="GO" id="GO:0006259">
    <property type="term" value="P:DNA metabolic process"/>
    <property type="evidence" value="ECO:0007669"/>
    <property type="project" value="UniProtKB-ARBA"/>
</dbReference>
<name>A0AAN9B9D6_9CAEN</name>
<sequence>MIHHLSHPVGKSINDGIDPERSYVSYASIDDAIGLVRGLCPGAFMAKTDVKKAFRILPLHPDDYHLFMFCWNGEYYVDRAVQMGCSSSCQIFESVSTAIEWIAKTKLGINLVHMLDDFFLVSVSREVGVCQLNKFLAMCSDIGLPMAPEKTFSPDTTMSFVGYEIDSIAQEVRLPLDKLQKCSQEIEMLLQQSRATLREIQSIVGLLNFTCAVVLPGRPFLRRLIDLTIGVAAPHFKIRLTKGSKEDLRIWLQFLFTHNGKCLFLDQQPIFSPDINLYTDASGSVGYGAICGSEWFQGEWSEWWQGQNITLLELYPIVVAIEAWGPKLENKQLVLHTDNIAIVAVLQKQTSKEPLVMTLVRKLVLLCLKYNLVVSAQHVPGENNSIADALSRFQMERFRNLCSWAEAEAICIPPLPAALV</sequence>
<protein>
    <recommendedName>
        <fullName evidence="1">Reverse transcriptase domain-containing protein</fullName>
    </recommendedName>
</protein>